<dbReference type="SUPFAM" id="SSF49879">
    <property type="entry name" value="SMAD/FHA domain"/>
    <property type="match status" value="1"/>
</dbReference>
<dbReference type="PROSITE" id="PS50006">
    <property type="entry name" value="FHA_DOMAIN"/>
    <property type="match status" value="1"/>
</dbReference>
<dbReference type="Pfam" id="PF12906">
    <property type="entry name" value="RINGv"/>
    <property type="match status" value="1"/>
</dbReference>
<keyword evidence="2" id="KW-0863">Zinc-finger</keyword>
<dbReference type="Proteomes" id="UP000785679">
    <property type="component" value="Unassembled WGS sequence"/>
</dbReference>
<accession>A0A8J8NRN5</accession>
<dbReference type="SMART" id="SM00744">
    <property type="entry name" value="RINGv"/>
    <property type="match status" value="1"/>
</dbReference>
<evidence type="ECO:0000256" key="2">
    <source>
        <dbReference type="ARBA" id="ARBA00022771"/>
    </source>
</evidence>
<dbReference type="AlphaFoldDB" id="A0A8J8NRN5"/>
<keyword evidence="1" id="KW-0479">Metal-binding</keyword>
<dbReference type="InterPro" id="IPR000253">
    <property type="entry name" value="FHA_dom"/>
</dbReference>
<evidence type="ECO:0000256" key="4">
    <source>
        <dbReference type="SAM" id="MobiDB-lite"/>
    </source>
</evidence>
<protein>
    <submittedName>
        <fullName evidence="7">Uncharacterized protein</fullName>
    </submittedName>
</protein>
<dbReference type="Gene3D" id="3.30.40.10">
    <property type="entry name" value="Zinc/RING finger domain, C3HC4 (zinc finger)"/>
    <property type="match status" value="1"/>
</dbReference>
<dbReference type="CDD" id="cd16495">
    <property type="entry name" value="RING_CH-C4HC3_MARCH"/>
    <property type="match status" value="1"/>
</dbReference>
<organism evidence="7 8">
    <name type="scientific">Halteria grandinella</name>
    <dbReference type="NCBI Taxonomy" id="5974"/>
    <lineage>
        <taxon>Eukaryota</taxon>
        <taxon>Sar</taxon>
        <taxon>Alveolata</taxon>
        <taxon>Ciliophora</taxon>
        <taxon>Intramacronucleata</taxon>
        <taxon>Spirotrichea</taxon>
        <taxon>Stichotrichia</taxon>
        <taxon>Sporadotrichida</taxon>
        <taxon>Halteriidae</taxon>
        <taxon>Halteria</taxon>
    </lineage>
</organism>
<gene>
    <name evidence="7" type="ORF">FGO68_gene13065</name>
</gene>
<feature type="domain" description="FHA" evidence="5">
    <location>
        <begin position="121"/>
        <end position="170"/>
    </location>
</feature>
<dbReference type="GO" id="GO:0008270">
    <property type="term" value="F:zinc ion binding"/>
    <property type="evidence" value="ECO:0007669"/>
    <property type="project" value="UniProtKB-KW"/>
</dbReference>
<evidence type="ECO:0000259" key="5">
    <source>
        <dbReference type="PROSITE" id="PS50006"/>
    </source>
</evidence>
<dbReference type="PANTHER" id="PTHR46210:SF1">
    <property type="entry name" value="FHA DOMAIN-CONTAINING PROTEIN"/>
    <property type="match status" value="1"/>
</dbReference>
<dbReference type="InterPro" id="IPR011016">
    <property type="entry name" value="Znf_RING-CH"/>
</dbReference>
<dbReference type="Pfam" id="PF00498">
    <property type="entry name" value="FHA"/>
    <property type="match status" value="1"/>
</dbReference>
<keyword evidence="3" id="KW-0862">Zinc</keyword>
<evidence type="ECO:0000256" key="3">
    <source>
        <dbReference type="ARBA" id="ARBA00022833"/>
    </source>
</evidence>
<dbReference type="OrthoDB" id="264354at2759"/>
<feature type="region of interest" description="Disordered" evidence="4">
    <location>
        <begin position="220"/>
        <end position="259"/>
    </location>
</feature>
<dbReference type="PROSITE" id="PS51292">
    <property type="entry name" value="ZF_RING_CH"/>
    <property type="match status" value="1"/>
</dbReference>
<comment type="caution">
    <text evidence="7">The sequence shown here is derived from an EMBL/GenBank/DDBJ whole genome shotgun (WGS) entry which is preliminary data.</text>
</comment>
<sequence>MPQCRFCWSSSTQGDVNPLISSCKCAGGIRYIHLNCLMQWLNAKKNVKNGDNYMSYFWKSFECEICKTAYPLMIKSNGKNFHLVDYERPATSYLVLESLNQEKNTSRIVHIVKPSLGKDVFKMGRGHESDLRINDISVSRLHAMIKFKDGRFLLEDNVSKFGTLVLVNRRTPLYAGFNKAVQIGRTVINFSVKSLSPTKTDMLPKLEHLESFGVAKQQQVEGGAGAEEFDEEEEVQIPDVAGGEEEDEGGANVQQQQQF</sequence>
<dbReference type="CDD" id="cd00060">
    <property type="entry name" value="FHA"/>
    <property type="match status" value="1"/>
</dbReference>
<name>A0A8J8NRN5_HALGN</name>
<proteinExistence type="predicted"/>
<feature type="domain" description="RING-CH-type" evidence="6">
    <location>
        <begin position="1"/>
        <end position="73"/>
    </location>
</feature>
<evidence type="ECO:0000313" key="8">
    <source>
        <dbReference type="Proteomes" id="UP000785679"/>
    </source>
</evidence>
<evidence type="ECO:0000256" key="1">
    <source>
        <dbReference type="ARBA" id="ARBA00022723"/>
    </source>
</evidence>
<dbReference type="EMBL" id="RRYP01007214">
    <property type="protein sequence ID" value="TNV80662.1"/>
    <property type="molecule type" value="Genomic_DNA"/>
</dbReference>
<reference evidence="7" key="1">
    <citation type="submission" date="2019-06" db="EMBL/GenBank/DDBJ databases">
        <authorList>
            <person name="Zheng W."/>
        </authorList>
    </citation>
    <scope>NUCLEOTIDE SEQUENCE</scope>
    <source>
        <strain evidence="7">QDHG01</strain>
    </source>
</reference>
<evidence type="ECO:0000313" key="7">
    <source>
        <dbReference type="EMBL" id="TNV80662.1"/>
    </source>
</evidence>
<dbReference type="InterPro" id="IPR008984">
    <property type="entry name" value="SMAD_FHA_dom_sf"/>
</dbReference>
<dbReference type="SUPFAM" id="SSF57850">
    <property type="entry name" value="RING/U-box"/>
    <property type="match status" value="1"/>
</dbReference>
<evidence type="ECO:0000259" key="6">
    <source>
        <dbReference type="PROSITE" id="PS51292"/>
    </source>
</evidence>
<keyword evidence="8" id="KW-1185">Reference proteome</keyword>
<dbReference type="PANTHER" id="PTHR46210">
    <property type="entry name" value="FHA DOMAIN-CONTAINING PROTEIN"/>
    <property type="match status" value="1"/>
</dbReference>
<dbReference type="Gene3D" id="2.60.200.20">
    <property type="match status" value="1"/>
</dbReference>
<dbReference type="InterPro" id="IPR013083">
    <property type="entry name" value="Znf_RING/FYVE/PHD"/>
</dbReference>
<feature type="compositionally biased region" description="Acidic residues" evidence="4">
    <location>
        <begin position="227"/>
        <end position="249"/>
    </location>
</feature>